<evidence type="ECO:0000313" key="5">
    <source>
        <dbReference type="EMBL" id="GGN95658.1"/>
    </source>
</evidence>
<feature type="domain" description="HTH lacI-type" evidence="4">
    <location>
        <begin position="7"/>
        <end position="62"/>
    </location>
</feature>
<dbReference type="Pfam" id="PF00356">
    <property type="entry name" value="LacI"/>
    <property type="match status" value="1"/>
</dbReference>
<dbReference type="RefSeq" id="WP_229740242.1">
    <property type="nucleotide sequence ID" value="NZ_BMNE01000009.1"/>
</dbReference>
<dbReference type="SUPFAM" id="SSF53822">
    <property type="entry name" value="Periplasmic binding protein-like I"/>
    <property type="match status" value="1"/>
</dbReference>
<dbReference type="CDD" id="cd06267">
    <property type="entry name" value="PBP1_LacI_sugar_binding-like"/>
    <property type="match status" value="1"/>
</dbReference>
<comment type="caution">
    <text evidence="5">The sequence shown here is derived from an EMBL/GenBank/DDBJ whole genome shotgun (WGS) entry which is preliminary data.</text>
</comment>
<dbReference type="Proteomes" id="UP000658127">
    <property type="component" value="Unassembled WGS sequence"/>
</dbReference>
<dbReference type="PANTHER" id="PTHR30146:SF109">
    <property type="entry name" value="HTH-TYPE TRANSCRIPTIONAL REGULATOR GALS"/>
    <property type="match status" value="1"/>
</dbReference>
<dbReference type="EMBL" id="BMNE01000009">
    <property type="protein sequence ID" value="GGN95658.1"/>
    <property type="molecule type" value="Genomic_DNA"/>
</dbReference>
<dbReference type="InterPro" id="IPR010982">
    <property type="entry name" value="Lambda_DNA-bd_dom_sf"/>
</dbReference>
<dbReference type="Pfam" id="PF13377">
    <property type="entry name" value="Peripla_BP_3"/>
    <property type="match status" value="1"/>
</dbReference>
<dbReference type="Gene3D" id="3.40.50.2300">
    <property type="match status" value="2"/>
</dbReference>
<keyword evidence="2" id="KW-0238">DNA-binding</keyword>
<dbReference type="InterPro" id="IPR046335">
    <property type="entry name" value="LacI/GalR-like_sensor"/>
</dbReference>
<evidence type="ECO:0000256" key="1">
    <source>
        <dbReference type="ARBA" id="ARBA00023015"/>
    </source>
</evidence>
<dbReference type="Gene3D" id="1.10.260.40">
    <property type="entry name" value="lambda repressor-like DNA-binding domains"/>
    <property type="match status" value="1"/>
</dbReference>
<evidence type="ECO:0000256" key="3">
    <source>
        <dbReference type="ARBA" id="ARBA00023163"/>
    </source>
</evidence>
<name>A0ABQ2KXU3_9NOCA</name>
<protein>
    <submittedName>
        <fullName evidence="5">HTH-type transcriptional regulator</fullName>
    </submittedName>
</protein>
<keyword evidence="3" id="KW-0804">Transcription</keyword>
<dbReference type="CDD" id="cd01392">
    <property type="entry name" value="HTH_LacI"/>
    <property type="match status" value="1"/>
</dbReference>
<proteinExistence type="predicted"/>
<dbReference type="PROSITE" id="PS50932">
    <property type="entry name" value="HTH_LACI_2"/>
    <property type="match status" value="1"/>
</dbReference>
<evidence type="ECO:0000256" key="2">
    <source>
        <dbReference type="ARBA" id="ARBA00023125"/>
    </source>
</evidence>
<dbReference type="InterPro" id="IPR028082">
    <property type="entry name" value="Peripla_BP_I"/>
</dbReference>
<dbReference type="SUPFAM" id="SSF47413">
    <property type="entry name" value="lambda repressor-like DNA-binding domains"/>
    <property type="match status" value="1"/>
</dbReference>
<keyword evidence="1" id="KW-0805">Transcription regulation</keyword>
<sequence>MVRAKRPTLADVARRAGTSTAVVSYVLNNGPRPVSDALRTKVVAALDELDYRPDRVAQALRRPRRWRQIGLLVPDLTMPLYGAFVGRIEIEARANDHLTMIGNTGFDPARELEFARAFTDVGIDGLIVVGAVDAPATAELCHRARVPVAWVHNSRGVTDAPVIGADHVEAGRLATRHLADAHGCRRIVFVGGYTAAEVEHGDRETVAQRFRGFSSIARETGVISTDLTASGAYSAVTEHLRSCPEPPDGIVVGTHGQAAAVVRAVTDAGLRVPGDVRITGFDAHPTADYSQITLTSVTQPIDRITRRALGLLLPGDRQDAESEPIEVVIELGETCGCAG</sequence>
<organism evidence="5 6">
    <name type="scientific">Nocardia rhizosphaerihabitans</name>
    <dbReference type="NCBI Taxonomy" id="1691570"/>
    <lineage>
        <taxon>Bacteria</taxon>
        <taxon>Bacillati</taxon>
        <taxon>Actinomycetota</taxon>
        <taxon>Actinomycetes</taxon>
        <taxon>Mycobacteriales</taxon>
        <taxon>Nocardiaceae</taxon>
        <taxon>Nocardia</taxon>
    </lineage>
</organism>
<evidence type="ECO:0000259" key="4">
    <source>
        <dbReference type="PROSITE" id="PS50932"/>
    </source>
</evidence>
<evidence type="ECO:0000313" key="6">
    <source>
        <dbReference type="Proteomes" id="UP000658127"/>
    </source>
</evidence>
<gene>
    <name evidence="5" type="ORF">GCM10011610_59890</name>
</gene>
<dbReference type="InterPro" id="IPR000843">
    <property type="entry name" value="HTH_LacI"/>
</dbReference>
<dbReference type="PANTHER" id="PTHR30146">
    <property type="entry name" value="LACI-RELATED TRANSCRIPTIONAL REPRESSOR"/>
    <property type="match status" value="1"/>
</dbReference>
<dbReference type="SMART" id="SM00354">
    <property type="entry name" value="HTH_LACI"/>
    <property type="match status" value="1"/>
</dbReference>
<reference evidence="6" key="1">
    <citation type="journal article" date="2019" name="Int. J. Syst. Evol. Microbiol.">
        <title>The Global Catalogue of Microorganisms (GCM) 10K type strain sequencing project: providing services to taxonomists for standard genome sequencing and annotation.</title>
        <authorList>
            <consortium name="The Broad Institute Genomics Platform"/>
            <consortium name="The Broad Institute Genome Sequencing Center for Infectious Disease"/>
            <person name="Wu L."/>
            <person name="Ma J."/>
        </authorList>
    </citation>
    <scope>NUCLEOTIDE SEQUENCE [LARGE SCALE GENOMIC DNA]</scope>
    <source>
        <strain evidence="6">CGMCC 4.7329</strain>
    </source>
</reference>
<accession>A0ABQ2KXU3</accession>
<keyword evidence="6" id="KW-1185">Reference proteome</keyword>